<dbReference type="InterPro" id="IPR004013">
    <property type="entry name" value="PHP_dom"/>
</dbReference>
<comment type="catalytic activity">
    <reaction evidence="7 8">
        <text>L-histidinol phosphate + H2O = L-histidinol + phosphate</text>
        <dbReference type="Rhea" id="RHEA:14465"/>
        <dbReference type="ChEBI" id="CHEBI:15377"/>
        <dbReference type="ChEBI" id="CHEBI:43474"/>
        <dbReference type="ChEBI" id="CHEBI:57699"/>
        <dbReference type="ChEBI" id="CHEBI:57980"/>
        <dbReference type="EC" id="3.1.3.15"/>
    </reaction>
</comment>
<evidence type="ECO:0000256" key="1">
    <source>
        <dbReference type="ARBA" id="ARBA00004970"/>
    </source>
</evidence>
<feature type="domain" description="PHP" evidence="9">
    <location>
        <begin position="8"/>
        <end position="199"/>
    </location>
</feature>
<gene>
    <name evidence="10" type="ORF">H9710_05825</name>
</gene>
<dbReference type="GO" id="GO:0000105">
    <property type="term" value="P:L-histidine biosynthetic process"/>
    <property type="evidence" value="ECO:0007669"/>
    <property type="project" value="UniProtKB-UniRule"/>
</dbReference>
<dbReference type="AlphaFoldDB" id="A0A9D2MV42"/>
<comment type="caution">
    <text evidence="10">The sequence shown here is derived from an EMBL/GenBank/DDBJ whole genome shotgun (WGS) entry which is preliminary data.</text>
</comment>
<keyword evidence="4 8" id="KW-0028">Amino-acid biosynthesis</keyword>
<dbReference type="EMBL" id="DWXG01000045">
    <property type="protein sequence ID" value="HJB98082.1"/>
    <property type="molecule type" value="Genomic_DNA"/>
</dbReference>
<evidence type="ECO:0000256" key="2">
    <source>
        <dbReference type="ARBA" id="ARBA00009152"/>
    </source>
</evidence>
<dbReference type="GO" id="GO:0005737">
    <property type="term" value="C:cytoplasm"/>
    <property type="evidence" value="ECO:0007669"/>
    <property type="project" value="TreeGrafter"/>
</dbReference>
<keyword evidence="5 8" id="KW-0378">Hydrolase</keyword>
<dbReference type="PANTHER" id="PTHR21039:SF0">
    <property type="entry name" value="HISTIDINOL-PHOSPHATASE"/>
    <property type="match status" value="1"/>
</dbReference>
<comment type="similarity">
    <text evidence="2 8">Belongs to the PHP hydrolase family. HisK subfamily.</text>
</comment>
<comment type="pathway">
    <text evidence="1 8">Amino-acid biosynthesis; L-histidine biosynthesis; L-histidine from 5-phospho-alpha-D-ribose 1-diphosphate: step 8/9.</text>
</comment>
<dbReference type="Proteomes" id="UP000826793">
    <property type="component" value="Unassembled WGS sequence"/>
</dbReference>
<evidence type="ECO:0000256" key="4">
    <source>
        <dbReference type="ARBA" id="ARBA00022605"/>
    </source>
</evidence>
<dbReference type="NCBIfam" id="TIGR01856">
    <property type="entry name" value="hisJ_fam"/>
    <property type="match status" value="1"/>
</dbReference>
<evidence type="ECO:0000256" key="8">
    <source>
        <dbReference type="RuleBase" id="RU366003"/>
    </source>
</evidence>
<accession>A0A9D2MV42</accession>
<evidence type="ECO:0000259" key="9">
    <source>
        <dbReference type="Pfam" id="PF02811"/>
    </source>
</evidence>
<dbReference type="Pfam" id="PF02811">
    <property type="entry name" value="PHP"/>
    <property type="match status" value="1"/>
</dbReference>
<dbReference type="PANTHER" id="PTHR21039">
    <property type="entry name" value="HISTIDINOL PHOSPHATASE-RELATED"/>
    <property type="match status" value="1"/>
</dbReference>
<organism evidence="10 11">
    <name type="scientific">Candidatus Acutalibacter pullicola</name>
    <dbReference type="NCBI Taxonomy" id="2838417"/>
    <lineage>
        <taxon>Bacteria</taxon>
        <taxon>Bacillati</taxon>
        <taxon>Bacillota</taxon>
        <taxon>Clostridia</taxon>
        <taxon>Eubacteriales</taxon>
        <taxon>Acutalibacteraceae</taxon>
        <taxon>Acutalibacter</taxon>
    </lineage>
</organism>
<evidence type="ECO:0000256" key="7">
    <source>
        <dbReference type="ARBA" id="ARBA00049158"/>
    </source>
</evidence>
<dbReference type="Gene3D" id="3.20.20.140">
    <property type="entry name" value="Metal-dependent hydrolases"/>
    <property type="match status" value="1"/>
</dbReference>
<evidence type="ECO:0000256" key="3">
    <source>
        <dbReference type="ARBA" id="ARBA00013085"/>
    </source>
</evidence>
<dbReference type="EC" id="3.1.3.15" evidence="3 8"/>
<dbReference type="SUPFAM" id="SSF89550">
    <property type="entry name" value="PHP domain-like"/>
    <property type="match status" value="1"/>
</dbReference>
<protein>
    <recommendedName>
        <fullName evidence="3 8">Histidinol-phosphatase</fullName>
        <shortName evidence="8">HolPase</shortName>
        <ecNumber evidence="3 8">3.1.3.15</ecNumber>
    </recommendedName>
</protein>
<proteinExistence type="inferred from homology"/>
<reference evidence="10" key="1">
    <citation type="journal article" date="2021" name="PeerJ">
        <title>Extensive microbial diversity within the chicken gut microbiome revealed by metagenomics and culture.</title>
        <authorList>
            <person name="Gilroy R."/>
            <person name="Ravi A."/>
            <person name="Getino M."/>
            <person name="Pursley I."/>
            <person name="Horton D.L."/>
            <person name="Alikhan N.F."/>
            <person name="Baker D."/>
            <person name="Gharbi K."/>
            <person name="Hall N."/>
            <person name="Watson M."/>
            <person name="Adriaenssens E.M."/>
            <person name="Foster-Nyarko E."/>
            <person name="Jarju S."/>
            <person name="Secka A."/>
            <person name="Antonio M."/>
            <person name="Oren A."/>
            <person name="Chaudhuri R.R."/>
            <person name="La Ragione R."/>
            <person name="Hildebrand F."/>
            <person name="Pallen M.J."/>
        </authorList>
    </citation>
    <scope>NUCLEOTIDE SEQUENCE</scope>
    <source>
        <strain evidence="10">CHK185-1770</strain>
    </source>
</reference>
<keyword evidence="6 8" id="KW-0368">Histidine biosynthesis</keyword>
<reference evidence="10" key="2">
    <citation type="submission" date="2021-04" db="EMBL/GenBank/DDBJ databases">
        <authorList>
            <person name="Gilroy R."/>
        </authorList>
    </citation>
    <scope>NUCLEOTIDE SEQUENCE</scope>
    <source>
        <strain evidence="10">CHK185-1770</strain>
    </source>
</reference>
<evidence type="ECO:0000313" key="11">
    <source>
        <dbReference type="Proteomes" id="UP000826793"/>
    </source>
</evidence>
<evidence type="ECO:0000256" key="5">
    <source>
        <dbReference type="ARBA" id="ARBA00022801"/>
    </source>
</evidence>
<evidence type="ECO:0000313" key="10">
    <source>
        <dbReference type="EMBL" id="HJB98082.1"/>
    </source>
</evidence>
<dbReference type="GO" id="GO:0004401">
    <property type="term" value="F:histidinol-phosphatase activity"/>
    <property type="evidence" value="ECO:0007669"/>
    <property type="project" value="UniProtKB-UniRule"/>
</dbReference>
<name>A0A9D2MV42_9FIRM</name>
<dbReference type="InterPro" id="IPR010140">
    <property type="entry name" value="Histidinol_P_phosphatase_HisJ"/>
</dbReference>
<evidence type="ECO:0000256" key="6">
    <source>
        <dbReference type="ARBA" id="ARBA00023102"/>
    </source>
</evidence>
<sequence length="271" mass="30744">MGYSFACDCHNHSNCSPDGSDTVLEMRRRAQELGLWAHTLTDHCECQNFPDRYRPRVERAWEEMALQIPQGGSTRFYTGIELGQPNQDPASAALALEGRDYDFVIGSIHNIRGYEDFFFLDYSQVAPGFIDELLTTYWAEEQEVIAWGQFDSLGHLTYPLRYIEGDHGIPVDLSRHREAIDGIFRALIDAGKALEVNTSGYRQKIGRPLPDLPLVKRYRELGGELVTLGSDAHTTADLGRGIAEGMEMLREAGFRYFTVYERHKPLLLPLQ</sequence>
<dbReference type="InterPro" id="IPR016195">
    <property type="entry name" value="Pol/histidinol_Pase-like"/>
</dbReference>